<dbReference type="FunFam" id="3.60.20.40:FF:000001">
    <property type="entry name" value="Gamma-glutamyltranspeptidase 1"/>
    <property type="match status" value="1"/>
</dbReference>
<dbReference type="KEGG" id="phu:Phum_PHUM274840"/>
<dbReference type="STRING" id="121224.E0VKX6"/>
<dbReference type="PANTHER" id="PTHR11686:SF9">
    <property type="entry name" value="RE13973P"/>
    <property type="match status" value="1"/>
</dbReference>
<feature type="binding site" evidence="3">
    <location>
        <position position="413"/>
    </location>
    <ligand>
        <name>L-glutamate</name>
        <dbReference type="ChEBI" id="CHEBI:29985"/>
    </ligand>
</feature>
<sequence>MHIGTAMKTEIKKTEPPDPEVPLPPSPSIHRIFKKGAVCSDGSPCSEIGRDILMKNGSAVDAAIATLFCNGVVNCQSMGLGGGFLMTVYDRKTKTSYALNAREAAPGLASEEMYRLDPNLSKAGPLATGVPGELAGYWAAHQRFGRLPWEEVVKPTLKICQHGYNMTQHQYDSLNFRPEIIRKDKLLNDLFVNPDTDKFYPRGSTIIQSQICKTVPPPGSGALLALILNILDGYHFSEKSISTIDETVLTYHRIIEAFKFAFAKRTELGDPRFVNTTKLVYDFTDKSVGETLRGKINDNFTYDDPSYYGAVFVNKDDHGTAHVSVISPDGDAVSATSTINLYFGAGVTSKNTGIILNSGMNDFSSKYLKNFFNLPPAEANKIEPGKQPLSSMSPTILVDENGDVRLVVGAAGGTKITTSVAYVIIRHLWFGEDIKTAVDASRIHHQLFPKTLRLQKLGHEVHRPRNRSSVVCAVAKYNESIFANADYRKGGSKKEDKFLYKI</sequence>
<dbReference type="FunFam" id="1.10.246.130:FF:000002">
    <property type="entry name" value="glutathione hydrolase 1 proenzyme"/>
    <property type="match status" value="1"/>
</dbReference>
<dbReference type="EMBL" id="AAZO01003181">
    <property type="status" value="NOT_ANNOTATED_CDS"/>
    <property type="molecule type" value="Genomic_DNA"/>
</dbReference>
<dbReference type="GO" id="GO:0006751">
    <property type="term" value="P:glutathione catabolic process"/>
    <property type="evidence" value="ECO:0007669"/>
    <property type="project" value="InterPro"/>
</dbReference>
<dbReference type="CTD" id="8238979"/>
<evidence type="ECO:0000313" key="7">
    <source>
        <dbReference type="Proteomes" id="UP000009046"/>
    </source>
</evidence>
<keyword evidence="5" id="KW-0012">Acyltransferase</keyword>
<dbReference type="PRINTS" id="PR01210">
    <property type="entry name" value="GGTRANSPTASE"/>
</dbReference>
<dbReference type="FunCoup" id="E0VKX6">
    <property type="interactions" value="63"/>
</dbReference>
<keyword evidence="1" id="KW-1202">Platelet aggregation activating toxin</keyword>
<evidence type="ECO:0000313" key="5">
    <source>
        <dbReference type="EMBL" id="EEB14032.1"/>
    </source>
</evidence>
<dbReference type="EMBL" id="AAZO01003183">
    <property type="status" value="NOT_ANNOTATED_CDS"/>
    <property type="molecule type" value="Genomic_DNA"/>
</dbReference>
<feature type="binding site" evidence="3">
    <location>
        <begin position="390"/>
        <end position="391"/>
    </location>
    <ligand>
        <name>L-glutamate</name>
        <dbReference type="ChEBI" id="CHEBI:29985"/>
    </ligand>
</feature>
<dbReference type="InterPro" id="IPR043137">
    <property type="entry name" value="GGT_ssub_C"/>
</dbReference>
<dbReference type="SUPFAM" id="SSF56235">
    <property type="entry name" value="N-terminal nucleophile aminohydrolases (Ntn hydrolases)"/>
    <property type="match status" value="1"/>
</dbReference>
<keyword evidence="7" id="KW-1185">Reference proteome</keyword>
<evidence type="ECO:0000256" key="3">
    <source>
        <dbReference type="PIRSR" id="PIRSR600101-2"/>
    </source>
</evidence>
<dbReference type="Gene3D" id="1.10.246.130">
    <property type="match status" value="1"/>
</dbReference>
<dbReference type="Gene3D" id="3.60.20.40">
    <property type="match status" value="1"/>
</dbReference>
<reference evidence="5" key="2">
    <citation type="submission" date="2007-04" db="EMBL/GenBank/DDBJ databases">
        <title>The genome of the human body louse.</title>
        <authorList>
            <consortium name="The Human Body Louse Genome Consortium"/>
            <person name="Kirkness E."/>
            <person name="Walenz B."/>
            <person name="Hass B."/>
            <person name="Bruggner R."/>
            <person name="Strausberg R."/>
        </authorList>
    </citation>
    <scope>NUCLEOTIDE SEQUENCE</scope>
    <source>
        <strain evidence="5">USDA</strain>
    </source>
</reference>
<feature type="binding site" evidence="3">
    <location>
        <begin position="338"/>
        <end position="340"/>
    </location>
    <ligand>
        <name>L-glutamate</name>
        <dbReference type="ChEBI" id="CHEBI:29985"/>
    </ligand>
</feature>
<keyword evidence="5" id="KW-0808">Transferase</keyword>
<feature type="active site" description="Nucleophile" evidence="2">
    <location>
        <position position="320"/>
    </location>
</feature>
<dbReference type="AlphaFoldDB" id="E0VKX6"/>
<dbReference type="GeneID" id="8238979"/>
<evidence type="ECO:0000256" key="1">
    <source>
        <dbReference type="ARBA" id="ARBA00084097"/>
    </source>
</evidence>
<keyword evidence="1" id="KW-1199">Hemostasis impairing toxin</keyword>
<dbReference type="InParanoid" id="E0VKX6"/>
<dbReference type="GO" id="GO:0103068">
    <property type="term" value="F:leukotriene C4 gamma-glutamyl transferase activity"/>
    <property type="evidence" value="ECO:0007669"/>
    <property type="project" value="UniProtKB-EC"/>
</dbReference>
<dbReference type="HOGENOM" id="CLU_014813_4_1_1"/>
<dbReference type="PANTHER" id="PTHR11686">
    <property type="entry name" value="GAMMA GLUTAMYL TRANSPEPTIDASE"/>
    <property type="match status" value="1"/>
</dbReference>
<reference evidence="6" key="3">
    <citation type="submission" date="2020-05" db="UniProtKB">
        <authorList>
            <consortium name="EnsemblMetazoa"/>
        </authorList>
    </citation>
    <scope>IDENTIFICATION</scope>
    <source>
        <strain evidence="6">USDA</strain>
    </source>
</reference>
<protein>
    <submittedName>
        <fullName evidence="5">Gamma-glutamyltranspeptidase 1, putative</fullName>
        <ecNumber evidence="5">2.3.2.2</ecNumber>
    </submittedName>
</protein>
<dbReference type="EnsemblMetazoa" id="PHUM274840-RA">
    <property type="protein sequence ID" value="PHUM274840-PA"/>
    <property type="gene ID" value="PHUM274840"/>
</dbReference>
<feature type="binding site" evidence="3">
    <location>
        <position position="362"/>
    </location>
    <ligand>
        <name>L-glutamate</name>
        <dbReference type="ChEBI" id="CHEBI:29985"/>
    </ligand>
</feature>
<evidence type="ECO:0000256" key="2">
    <source>
        <dbReference type="PIRSR" id="PIRSR600101-1"/>
    </source>
</evidence>
<evidence type="ECO:0000256" key="4">
    <source>
        <dbReference type="SAM" id="MobiDB-lite"/>
    </source>
</evidence>
<dbReference type="VEuPathDB" id="VectorBase:PHUM274840"/>
<dbReference type="OrthoDB" id="1081007at2759"/>
<dbReference type="GO" id="GO:0036374">
    <property type="term" value="F:glutathione hydrolase activity"/>
    <property type="evidence" value="ECO:0007669"/>
    <property type="project" value="InterPro"/>
</dbReference>
<proteinExistence type="predicted"/>
<dbReference type="RefSeq" id="XP_002426770.1">
    <property type="nucleotide sequence ID" value="XM_002426725.1"/>
</dbReference>
<dbReference type="EMBL" id="AAZO01003182">
    <property type="status" value="NOT_ANNOTATED_CDS"/>
    <property type="molecule type" value="Genomic_DNA"/>
</dbReference>
<gene>
    <name evidence="6" type="primary">8238979</name>
    <name evidence="5" type="ORF">Phum_PHUM274840</name>
</gene>
<organism>
    <name type="scientific">Pediculus humanus subsp. corporis</name>
    <name type="common">Body louse</name>
    <dbReference type="NCBI Taxonomy" id="121224"/>
    <lineage>
        <taxon>Eukaryota</taxon>
        <taxon>Metazoa</taxon>
        <taxon>Ecdysozoa</taxon>
        <taxon>Arthropoda</taxon>
        <taxon>Hexapoda</taxon>
        <taxon>Insecta</taxon>
        <taxon>Pterygota</taxon>
        <taxon>Neoptera</taxon>
        <taxon>Paraneoptera</taxon>
        <taxon>Psocodea</taxon>
        <taxon>Troctomorpha</taxon>
        <taxon>Phthiraptera</taxon>
        <taxon>Anoplura</taxon>
        <taxon>Pediculidae</taxon>
        <taxon>Pediculus</taxon>
    </lineage>
</organism>
<feature type="region of interest" description="Disordered" evidence="4">
    <location>
        <begin position="1"/>
        <end position="25"/>
    </location>
</feature>
<dbReference type="EMBL" id="DS235255">
    <property type="protein sequence ID" value="EEB14032.1"/>
    <property type="molecule type" value="Genomic_DNA"/>
</dbReference>
<accession>E0VKX6</accession>
<evidence type="ECO:0000313" key="6">
    <source>
        <dbReference type="EnsemblMetazoa" id="PHUM274840-PA"/>
    </source>
</evidence>
<dbReference type="eggNOG" id="KOG2410">
    <property type="taxonomic scope" value="Eukaryota"/>
</dbReference>
<feature type="binding site" evidence="3">
    <location>
        <position position="102"/>
    </location>
    <ligand>
        <name>L-glutamate</name>
        <dbReference type="ChEBI" id="CHEBI:29985"/>
    </ligand>
</feature>
<name>E0VKX6_PEDHC</name>
<dbReference type="Proteomes" id="UP000009046">
    <property type="component" value="Unassembled WGS sequence"/>
</dbReference>
<dbReference type="GO" id="GO:0005886">
    <property type="term" value="C:plasma membrane"/>
    <property type="evidence" value="ECO:0007669"/>
    <property type="project" value="TreeGrafter"/>
</dbReference>
<dbReference type="OMA" id="HQIFPMH"/>
<dbReference type="InterPro" id="IPR029055">
    <property type="entry name" value="Ntn_hydrolases_N"/>
</dbReference>
<keyword evidence="1" id="KW-0800">Toxin</keyword>
<dbReference type="EC" id="2.3.2.2" evidence="5"/>
<dbReference type="InterPro" id="IPR043138">
    <property type="entry name" value="GGT_lsub"/>
</dbReference>
<dbReference type="Pfam" id="PF01019">
    <property type="entry name" value="G_glu_transpept"/>
    <property type="match status" value="2"/>
</dbReference>
<dbReference type="InterPro" id="IPR000101">
    <property type="entry name" value="GGT_peptidase"/>
</dbReference>
<reference evidence="5" key="1">
    <citation type="submission" date="2007-04" db="EMBL/GenBank/DDBJ databases">
        <title>Annotation of Pediculus humanus corporis strain USDA.</title>
        <authorList>
            <person name="Kirkness E."/>
            <person name="Hannick L."/>
            <person name="Hass B."/>
            <person name="Bruggner R."/>
            <person name="Lawson D."/>
            <person name="Bidwell S."/>
            <person name="Joardar V."/>
            <person name="Caler E."/>
            <person name="Walenz B."/>
            <person name="Inman J."/>
            <person name="Schobel S."/>
            <person name="Galinsky K."/>
            <person name="Amedeo P."/>
            <person name="Strausberg R."/>
        </authorList>
    </citation>
    <scope>NUCLEOTIDE SEQUENCE</scope>
    <source>
        <strain evidence="5">USDA</strain>
    </source>
</reference>